<dbReference type="Proteomes" id="UP001153269">
    <property type="component" value="Unassembled WGS sequence"/>
</dbReference>
<dbReference type="EMBL" id="CADEAL010004170">
    <property type="protein sequence ID" value="CAB1453462.1"/>
    <property type="molecule type" value="Genomic_DNA"/>
</dbReference>
<protein>
    <submittedName>
        <fullName evidence="1">Uncharacterized protein</fullName>
    </submittedName>
</protein>
<proteinExistence type="predicted"/>
<gene>
    <name evidence="1" type="ORF">PLEPLA_LOCUS41216</name>
</gene>
<keyword evidence="2" id="KW-1185">Reference proteome</keyword>
<name>A0A9N7VQG7_PLEPL</name>
<organism evidence="1 2">
    <name type="scientific">Pleuronectes platessa</name>
    <name type="common">European plaice</name>
    <dbReference type="NCBI Taxonomy" id="8262"/>
    <lineage>
        <taxon>Eukaryota</taxon>
        <taxon>Metazoa</taxon>
        <taxon>Chordata</taxon>
        <taxon>Craniata</taxon>
        <taxon>Vertebrata</taxon>
        <taxon>Euteleostomi</taxon>
        <taxon>Actinopterygii</taxon>
        <taxon>Neopterygii</taxon>
        <taxon>Teleostei</taxon>
        <taxon>Neoteleostei</taxon>
        <taxon>Acanthomorphata</taxon>
        <taxon>Carangaria</taxon>
        <taxon>Pleuronectiformes</taxon>
        <taxon>Pleuronectoidei</taxon>
        <taxon>Pleuronectidae</taxon>
        <taxon>Pleuronectes</taxon>
    </lineage>
</organism>
<sequence length="115" mass="12942">MNAAAIKTRTIQFLIQTARGMWADVTPKEKRSFWRAPLNGALGNPLCRLEWNRKFPFRNAGVSGPITAKCSPRSLGEAQRGRSTLERAVLSVRVRQNGEAYIGLNYTSKWRRAHG</sequence>
<evidence type="ECO:0000313" key="1">
    <source>
        <dbReference type="EMBL" id="CAB1453462.1"/>
    </source>
</evidence>
<comment type="caution">
    <text evidence="1">The sequence shown here is derived from an EMBL/GenBank/DDBJ whole genome shotgun (WGS) entry which is preliminary data.</text>
</comment>
<reference evidence="1" key="1">
    <citation type="submission" date="2020-03" db="EMBL/GenBank/DDBJ databases">
        <authorList>
            <person name="Weist P."/>
        </authorList>
    </citation>
    <scope>NUCLEOTIDE SEQUENCE</scope>
</reference>
<accession>A0A9N7VQG7</accession>
<dbReference type="AlphaFoldDB" id="A0A9N7VQG7"/>
<evidence type="ECO:0000313" key="2">
    <source>
        <dbReference type="Proteomes" id="UP001153269"/>
    </source>
</evidence>